<dbReference type="AlphaFoldDB" id="A0A665WV56"/>
<evidence type="ECO:0000313" key="7">
    <source>
        <dbReference type="Proteomes" id="UP000472264"/>
    </source>
</evidence>
<feature type="chain" id="PRO_5025594351" evidence="5">
    <location>
        <begin position="46"/>
        <end position="157"/>
    </location>
</feature>
<organism evidence="6 7">
    <name type="scientific">Echeneis naucrates</name>
    <name type="common">Live sharksucker</name>
    <dbReference type="NCBI Taxonomy" id="173247"/>
    <lineage>
        <taxon>Eukaryota</taxon>
        <taxon>Metazoa</taxon>
        <taxon>Chordata</taxon>
        <taxon>Craniata</taxon>
        <taxon>Vertebrata</taxon>
        <taxon>Euteleostomi</taxon>
        <taxon>Actinopterygii</taxon>
        <taxon>Neopterygii</taxon>
        <taxon>Teleostei</taxon>
        <taxon>Neoteleostei</taxon>
        <taxon>Acanthomorphata</taxon>
        <taxon>Carangaria</taxon>
        <taxon>Carangiformes</taxon>
        <taxon>Echeneidae</taxon>
        <taxon>Echeneis</taxon>
    </lineage>
</organism>
<dbReference type="Ensembl" id="ENSENLT00000048777.1">
    <property type="protein sequence ID" value="ENSENLP00000047635.1"/>
    <property type="gene ID" value="ENSENLG00000020133.1"/>
</dbReference>
<evidence type="ECO:0000256" key="3">
    <source>
        <dbReference type="ARBA" id="ARBA00022525"/>
    </source>
</evidence>
<sequence length="157" mass="17634">YNGGFFFVCIFSDKMGGVCLCYSWTCRSVWPVFIMLVTLPCLMDCSQSPAAAAGKVYPGRNHWAVGHLMGKKSIEVQPELKTDPDSDHLQSPGTAEVTLLGQDVRLMATLAQQNNLKQMKPQTADGLRLWSSWREEDGDKYPREVRLWTLPPYLCSC</sequence>
<reference evidence="6" key="3">
    <citation type="submission" date="2025-09" db="UniProtKB">
        <authorList>
            <consortium name="Ensembl"/>
        </authorList>
    </citation>
    <scope>IDENTIFICATION</scope>
</reference>
<name>A0A665WV56_ECHNA</name>
<dbReference type="GO" id="GO:0007218">
    <property type="term" value="P:neuropeptide signaling pathway"/>
    <property type="evidence" value="ECO:0007669"/>
    <property type="project" value="InterPro"/>
</dbReference>
<evidence type="ECO:0000256" key="2">
    <source>
        <dbReference type="ARBA" id="ARBA00010012"/>
    </source>
</evidence>
<dbReference type="PROSITE" id="PS00257">
    <property type="entry name" value="BOMBESIN"/>
    <property type="match status" value="1"/>
</dbReference>
<evidence type="ECO:0000256" key="5">
    <source>
        <dbReference type="SAM" id="SignalP"/>
    </source>
</evidence>
<reference evidence="6" key="1">
    <citation type="submission" date="2021-04" db="EMBL/GenBank/DDBJ databases">
        <authorList>
            <consortium name="Wellcome Sanger Institute Data Sharing"/>
        </authorList>
    </citation>
    <scope>NUCLEOTIDE SEQUENCE [LARGE SCALE GENOMIC DNA]</scope>
</reference>
<protein>
    <submittedName>
        <fullName evidence="6">Uncharacterized protein</fullName>
    </submittedName>
</protein>
<dbReference type="InParanoid" id="A0A665WV56"/>
<dbReference type="Proteomes" id="UP000472264">
    <property type="component" value="Chromosome 12"/>
</dbReference>
<keyword evidence="5" id="KW-0732">Signal</keyword>
<evidence type="ECO:0000256" key="4">
    <source>
        <dbReference type="ARBA" id="ARBA00022815"/>
    </source>
</evidence>
<accession>A0A665WV56</accession>
<feature type="signal peptide" evidence="5">
    <location>
        <begin position="1"/>
        <end position="45"/>
    </location>
</feature>
<keyword evidence="4" id="KW-0027">Amidation</keyword>
<comment type="similarity">
    <text evidence="2">Belongs to the bombesin/neuromedin-B/ranatensin family.</text>
</comment>
<reference evidence="6" key="2">
    <citation type="submission" date="2025-08" db="UniProtKB">
        <authorList>
            <consortium name="Ensembl"/>
        </authorList>
    </citation>
    <scope>IDENTIFICATION</scope>
</reference>
<comment type="subcellular location">
    <subcellularLocation>
        <location evidence="1">Secreted</location>
    </subcellularLocation>
</comment>
<evidence type="ECO:0000256" key="1">
    <source>
        <dbReference type="ARBA" id="ARBA00004613"/>
    </source>
</evidence>
<proteinExistence type="inferred from homology"/>
<keyword evidence="7" id="KW-1185">Reference proteome</keyword>
<dbReference type="GO" id="GO:0005576">
    <property type="term" value="C:extracellular region"/>
    <property type="evidence" value="ECO:0007669"/>
    <property type="project" value="UniProtKB-SubCell"/>
</dbReference>
<dbReference type="InterPro" id="IPR000874">
    <property type="entry name" value="Bombesin"/>
</dbReference>
<dbReference type="OMA" id="CYSWTCR"/>
<dbReference type="Pfam" id="PF02044">
    <property type="entry name" value="Bombesin"/>
    <property type="match status" value="1"/>
</dbReference>
<evidence type="ECO:0000313" key="6">
    <source>
        <dbReference type="Ensembl" id="ENSENLP00000047635.1"/>
    </source>
</evidence>
<keyword evidence="3" id="KW-0964">Secreted</keyword>